<comment type="caution">
    <text evidence="1">The sequence shown here is derived from an EMBL/GenBank/DDBJ whole genome shotgun (WGS) entry which is preliminary data.</text>
</comment>
<sequence>MLFNLKGLLGDQDSVIPLTGSRRLVHGLAKELGLNTTAPYRVFSNGNRLGDGLKSMVTYYRLQPLGELLMKLH</sequence>
<evidence type="ECO:0000313" key="1">
    <source>
        <dbReference type="EMBL" id="KAF6176717.1"/>
    </source>
</evidence>
<organism evidence="1 2">
    <name type="scientific">Kingdonia uniflora</name>
    <dbReference type="NCBI Taxonomy" id="39325"/>
    <lineage>
        <taxon>Eukaryota</taxon>
        <taxon>Viridiplantae</taxon>
        <taxon>Streptophyta</taxon>
        <taxon>Embryophyta</taxon>
        <taxon>Tracheophyta</taxon>
        <taxon>Spermatophyta</taxon>
        <taxon>Magnoliopsida</taxon>
        <taxon>Ranunculales</taxon>
        <taxon>Circaeasteraceae</taxon>
        <taxon>Kingdonia</taxon>
    </lineage>
</organism>
<dbReference type="Proteomes" id="UP000541444">
    <property type="component" value="Unassembled WGS sequence"/>
</dbReference>
<keyword evidence="2" id="KW-1185">Reference proteome</keyword>
<gene>
    <name evidence="1" type="ORF">GIB67_041906</name>
</gene>
<protein>
    <submittedName>
        <fullName evidence="1">Uncharacterized protein</fullName>
    </submittedName>
</protein>
<proteinExistence type="predicted"/>
<evidence type="ECO:0000313" key="2">
    <source>
        <dbReference type="Proteomes" id="UP000541444"/>
    </source>
</evidence>
<dbReference type="AlphaFoldDB" id="A0A7J7PBB4"/>
<dbReference type="OrthoDB" id="443318at2759"/>
<accession>A0A7J7PBB4</accession>
<reference evidence="1 2" key="1">
    <citation type="journal article" date="2020" name="IScience">
        <title>Genome Sequencing of the Endangered Kingdonia uniflora (Circaeasteraceae, Ranunculales) Reveals Potential Mechanisms of Evolutionary Specialization.</title>
        <authorList>
            <person name="Sun Y."/>
            <person name="Deng T."/>
            <person name="Zhang A."/>
            <person name="Moore M.J."/>
            <person name="Landis J.B."/>
            <person name="Lin N."/>
            <person name="Zhang H."/>
            <person name="Zhang X."/>
            <person name="Huang J."/>
            <person name="Zhang X."/>
            <person name="Sun H."/>
            <person name="Wang H."/>
        </authorList>
    </citation>
    <scope>NUCLEOTIDE SEQUENCE [LARGE SCALE GENOMIC DNA]</scope>
    <source>
        <strain evidence="1">TB1705</strain>
        <tissue evidence="1">Leaf</tissue>
    </source>
</reference>
<name>A0A7J7PBB4_9MAGN</name>
<dbReference type="EMBL" id="JACGCM010000056">
    <property type="protein sequence ID" value="KAF6176717.1"/>
    <property type="molecule type" value="Genomic_DNA"/>
</dbReference>